<accession>A0ACB8FLB0</accession>
<proteinExistence type="predicted"/>
<evidence type="ECO:0000313" key="1">
    <source>
        <dbReference type="EMBL" id="KAH8006074.1"/>
    </source>
</evidence>
<dbReference type="Proteomes" id="UP000827872">
    <property type="component" value="Linkage Group LG04"/>
</dbReference>
<reference evidence="1" key="1">
    <citation type="submission" date="2021-08" db="EMBL/GenBank/DDBJ databases">
        <title>The first chromosome-level gecko genome reveals the dynamic sex chromosomes of Neotropical dwarf geckos (Sphaerodactylidae: Sphaerodactylus).</title>
        <authorList>
            <person name="Pinto B.J."/>
            <person name="Keating S.E."/>
            <person name="Gamble T."/>
        </authorList>
    </citation>
    <scope>NUCLEOTIDE SEQUENCE</scope>
    <source>
        <strain evidence="1">TG3544</strain>
    </source>
</reference>
<name>A0ACB8FLB0_9SAUR</name>
<comment type="caution">
    <text evidence="1">The sequence shown here is derived from an EMBL/GenBank/DDBJ whole genome shotgun (WGS) entry which is preliminary data.</text>
</comment>
<keyword evidence="2" id="KW-1185">Reference proteome</keyword>
<gene>
    <name evidence="1" type="primary">SNX29</name>
    <name evidence="1" type="ORF">K3G42_031917</name>
</gene>
<organism evidence="1 2">
    <name type="scientific">Sphaerodactylus townsendi</name>
    <dbReference type="NCBI Taxonomy" id="933632"/>
    <lineage>
        <taxon>Eukaryota</taxon>
        <taxon>Metazoa</taxon>
        <taxon>Chordata</taxon>
        <taxon>Craniata</taxon>
        <taxon>Vertebrata</taxon>
        <taxon>Euteleostomi</taxon>
        <taxon>Lepidosauria</taxon>
        <taxon>Squamata</taxon>
        <taxon>Bifurcata</taxon>
        <taxon>Gekkota</taxon>
        <taxon>Sphaerodactylidae</taxon>
        <taxon>Sphaerodactylus</taxon>
    </lineage>
</organism>
<evidence type="ECO:0000313" key="2">
    <source>
        <dbReference type="Proteomes" id="UP000827872"/>
    </source>
</evidence>
<protein>
    <submittedName>
        <fullName evidence="1">Sorting nexin-29</fullName>
    </submittedName>
</protein>
<sequence length="119" mass="13244">MLLMVLLVLACLPELRQAIVAMMARKHELEEQSRSLRNLLDGEMEHSAGLRQEIDNLKRKASEQDERYAAKIQALARSAASLNAAANGCKDLQQNLKEQKGSRALDYIVSSGVEHTIQT</sequence>
<dbReference type="EMBL" id="CM037617">
    <property type="protein sequence ID" value="KAH8006074.1"/>
    <property type="molecule type" value="Genomic_DNA"/>
</dbReference>